<comment type="caution">
    <text evidence="5">The sequence shown here is derived from an EMBL/GenBank/DDBJ whole genome shotgun (WGS) entry which is preliminary data.</text>
</comment>
<dbReference type="RefSeq" id="WP_105395223.1">
    <property type="nucleotide sequence ID" value="NZ_CAWNTA010000066.1"/>
</dbReference>
<dbReference type="PANTHER" id="PTHR10696:SF56">
    <property type="entry name" value="TAUD_TFDA-LIKE DOMAIN-CONTAINING PROTEIN"/>
    <property type="match status" value="1"/>
</dbReference>
<evidence type="ECO:0000313" key="5">
    <source>
        <dbReference type="EMBL" id="PQQ27066.1"/>
    </source>
</evidence>
<feature type="domain" description="TauD/TfdA-like" evidence="4">
    <location>
        <begin position="35"/>
        <end position="283"/>
    </location>
</feature>
<dbReference type="GO" id="GO:0016706">
    <property type="term" value="F:2-oxoglutarate-dependent dioxygenase activity"/>
    <property type="evidence" value="ECO:0007669"/>
    <property type="project" value="UniProtKB-ARBA"/>
</dbReference>
<evidence type="ECO:0000313" key="6">
    <source>
        <dbReference type="Proteomes" id="UP000239550"/>
    </source>
</evidence>
<dbReference type="GO" id="GO:0017000">
    <property type="term" value="P:antibiotic biosynthetic process"/>
    <property type="evidence" value="ECO:0007669"/>
    <property type="project" value="UniProtKB-KW"/>
</dbReference>
<evidence type="ECO:0000256" key="2">
    <source>
        <dbReference type="ARBA" id="ARBA00023002"/>
    </source>
</evidence>
<dbReference type="SUPFAM" id="SSF51197">
    <property type="entry name" value="Clavaminate synthase-like"/>
    <property type="match status" value="1"/>
</dbReference>
<dbReference type="Gene3D" id="3.60.130.10">
    <property type="entry name" value="Clavaminate synthase-like"/>
    <property type="match status" value="1"/>
</dbReference>
<dbReference type="Proteomes" id="UP000239550">
    <property type="component" value="Unassembled WGS sequence"/>
</dbReference>
<evidence type="ECO:0000256" key="3">
    <source>
        <dbReference type="ARBA" id="ARBA00023194"/>
    </source>
</evidence>
<evidence type="ECO:0000256" key="1">
    <source>
        <dbReference type="ARBA" id="ARBA00001954"/>
    </source>
</evidence>
<dbReference type="InterPro" id="IPR042098">
    <property type="entry name" value="TauD-like_sf"/>
</dbReference>
<evidence type="ECO:0000259" key="4">
    <source>
        <dbReference type="Pfam" id="PF02668"/>
    </source>
</evidence>
<dbReference type="AlphaFoldDB" id="A0A2S8Q498"/>
<dbReference type="InterPro" id="IPR003819">
    <property type="entry name" value="TauD/TfdA-like"/>
</dbReference>
<reference evidence="5 6" key="1">
    <citation type="submission" date="2018-02" db="EMBL/GenBank/DDBJ databases">
        <title>Five New Genomes of Indian Photorhabdus Isolates TSA.</title>
        <authorList>
            <person name="Dubay B."/>
            <person name="Somvanshi V.S."/>
        </authorList>
    </citation>
    <scope>NUCLEOTIDE SEQUENCE [LARGE SCALE GENOMIC DNA]</scope>
    <source>
        <strain evidence="5 6">H1</strain>
    </source>
</reference>
<keyword evidence="3" id="KW-0045">Antibiotic biosynthesis</keyword>
<dbReference type="PANTHER" id="PTHR10696">
    <property type="entry name" value="GAMMA-BUTYROBETAINE HYDROXYLASE-RELATED"/>
    <property type="match status" value="1"/>
</dbReference>
<organism evidence="5 6">
    <name type="scientific">Photorhabdus hindustanensis</name>
    <dbReference type="NCBI Taxonomy" id="2918802"/>
    <lineage>
        <taxon>Bacteria</taxon>
        <taxon>Pseudomonadati</taxon>
        <taxon>Pseudomonadota</taxon>
        <taxon>Gammaproteobacteria</taxon>
        <taxon>Enterobacterales</taxon>
        <taxon>Morganellaceae</taxon>
        <taxon>Photorhabdus</taxon>
    </lineage>
</organism>
<protein>
    <recommendedName>
        <fullName evidence="4">TauD/TfdA-like domain-containing protein</fullName>
    </recommendedName>
</protein>
<gene>
    <name evidence="5" type="ORF">C6H66_07340</name>
</gene>
<comment type="cofactor">
    <cofactor evidence="1">
        <name>Fe(2+)</name>
        <dbReference type="ChEBI" id="CHEBI:29033"/>
    </cofactor>
</comment>
<accession>A0A2S8Q498</accession>
<sequence>MNINNDSPKYNNLEWDGLQLSQQTDWIMQSRSYGGDFESLCNNLDQIISKLKKYGLVLIRGLPISKITDDICCNQFFNFGLQLGSPVSQSRKLDFLGKVTNRDSDILNPTNRGYESSAALPFHTDRCDLLCLLCIRPALHGGKTRLINAYRAFQNLKEINPSYAWELSQPIPFDRRDAQIEGQPGWTCLPPFSFENNVFISRYVRRFIESSQRFSDAPRLTDRQIDALDTLDSILELPGMSLDLKMEAGDLLILDNHRLYHARTKFNDGDNLLENKRLLLRLWLAWDGSPLLPLSYQDTYGRTEPGIYRGGVWPEKYTWDEFPYDIAAAREALNLKLKTDI</sequence>
<keyword evidence="2" id="KW-0560">Oxidoreductase</keyword>
<dbReference type="Pfam" id="PF02668">
    <property type="entry name" value="TauD"/>
    <property type="match status" value="1"/>
</dbReference>
<name>A0A2S8Q498_9GAMM</name>
<proteinExistence type="predicted"/>
<dbReference type="InterPro" id="IPR050411">
    <property type="entry name" value="AlphaKG_dependent_hydroxylases"/>
</dbReference>
<keyword evidence="6" id="KW-1185">Reference proteome</keyword>
<dbReference type="EMBL" id="PUWT01000018">
    <property type="protein sequence ID" value="PQQ27066.1"/>
    <property type="molecule type" value="Genomic_DNA"/>
</dbReference>